<dbReference type="InterPro" id="IPR002052">
    <property type="entry name" value="DNA_methylase_N6_adenine_CS"/>
</dbReference>
<dbReference type="PhylomeDB" id="B4NJH5"/>
<protein>
    <submittedName>
        <fullName evidence="2">Uncharacterized protein</fullName>
        <ecNumber evidence="2">2.1.1.-</ecNumber>
    </submittedName>
</protein>
<reference evidence="2 3" key="1">
    <citation type="journal article" date="2007" name="Nature">
        <title>Evolution of genes and genomes on the Drosophila phylogeny.</title>
        <authorList>
            <consortium name="Drosophila 12 Genomes Consortium"/>
            <person name="Clark A.G."/>
            <person name="Eisen M.B."/>
            <person name="Smith D.R."/>
            <person name="Bergman C.M."/>
            <person name="Oliver B."/>
            <person name="Markow T.A."/>
            <person name="Kaufman T.C."/>
            <person name="Kellis M."/>
            <person name="Gelbart W."/>
            <person name="Iyer V.N."/>
            <person name="Pollard D.A."/>
            <person name="Sackton T.B."/>
            <person name="Larracuente A.M."/>
            <person name="Singh N.D."/>
            <person name="Abad J.P."/>
            <person name="Abt D.N."/>
            <person name="Adryan B."/>
            <person name="Aguade M."/>
            <person name="Akashi H."/>
            <person name="Anderson W.W."/>
            <person name="Aquadro C.F."/>
            <person name="Ardell D.H."/>
            <person name="Arguello R."/>
            <person name="Artieri C.G."/>
            <person name="Barbash D.A."/>
            <person name="Barker D."/>
            <person name="Barsanti P."/>
            <person name="Batterham P."/>
            <person name="Batzoglou S."/>
            <person name="Begun D."/>
            <person name="Bhutkar A."/>
            <person name="Blanco E."/>
            <person name="Bosak S.A."/>
            <person name="Bradley R.K."/>
            <person name="Brand A.D."/>
            <person name="Brent M.R."/>
            <person name="Brooks A.N."/>
            <person name="Brown R.H."/>
            <person name="Butlin R.K."/>
            <person name="Caggese C."/>
            <person name="Calvi B.R."/>
            <person name="Bernardo de Carvalho A."/>
            <person name="Caspi A."/>
            <person name="Castrezana S."/>
            <person name="Celniker S.E."/>
            <person name="Chang J.L."/>
            <person name="Chapple C."/>
            <person name="Chatterji S."/>
            <person name="Chinwalla A."/>
            <person name="Civetta A."/>
            <person name="Clifton S.W."/>
            <person name="Comeron J.M."/>
            <person name="Costello J.C."/>
            <person name="Coyne J.A."/>
            <person name="Daub J."/>
            <person name="David R.G."/>
            <person name="Delcher A.L."/>
            <person name="Delehaunty K."/>
            <person name="Do C.B."/>
            <person name="Ebling H."/>
            <person name="Edwards K."/>
            <person name="Eickbush T."/>
            <person name="Evans J.D."/>
            <person name="Filipski A."/>
            <person name="Findeiss S."/>
            <person name="Freyhult E."/>
            <person name="Fulton L."/>
            <person name="Fulton R."/>
            <person name="Garcia A.C."/>
            <person name="Gardiner A."/>
            <person name="Garfield D.A."/>
            <person name="Garvin B.E."/>
            <person name="Gibson G."/>
            <person name="Gilbert D."/>
            <person name="Gnerre S."/>
            <person name="Godfrey J."/>
            <person name="Good R."/>
            <person name="Gotea V."/>
            <person name="Gravely B."/>
            <person name="Greenberg A.J."/>
            <person name="Griffiths-Jones S."/>
            <person name="Gross S."/>
            <person name="Guigo R."/>
            <person name="Gustafson E.A."/>
            <person name="Haerty W."/>
            <person name="Hahn M.W."/>
            <person name="Halligan D.L."/>
            <person name="Halpern A.L."/>
            <person name="Halter G.M."/>
            <person name="Han M.V."/>
            <person name="Heger A."/>
            <person name="Hillier L."/>
            <person name="Hinrichs A.S."/>
            <person name="Holmes I."/>
            <person name="Hoskins R.A."/>
            <person name="Hubisz M.J."/>
            <person name="Hultmark D."/>
            <person name="Huntley M.A."/>
            <person name="Jaffe D.B."/>
            <person name="Jagadeeshan S."/>
            <person name="Jeck W.R."/>
            <person name="Johnson J."/>
            <person name="Jones C.D."/>
            <person name="Jordan W.C."/>
            <person name="Karpen G.H."/>
            <person name="Kataoka E."/>
            <person name="Keightley P.D."/>
            <person name="Kheradpour P."/>
            <person name="Kirkness E.F."/>
            <person name="Koerich L.B."/>
            <person name="Kristiansen K."/>
            <person name="Kudrna D."/>
            <person name="Kulathinal R.J."/>
            <person name="Kumar S."/>
            <person name="Kwok R."/>
            <person name="Lander E."/>
            <person name="Langley C.H."/>
            <person name="Lapoint R."/>
            <person name="Lazzaro B.P."/>
            <person name="Lee S.J."/>
            <person name="Levesque L."/>
            <person name="Li R."/>
            <person name="Lin C.F."/>
            <person name="Lin M.F."/>
            <person name="Lindblad-Toh K."/>
            <person name="Llopart A."/>
            <person name="Long M."/>
            <person name="Low L."/>
            <person name="Lozovsky E."/>
            <person name="Lu J."/>
            <person name="Luo M."/>
            <person name="Machado C.A."/>
            <person name="Makalowski W."/>
            <person name="Marzo M."/>
            <person name="Matsuda M."/>
            <person name="Matzkin L."/>
            <person name="McAllister B."/>
            <person name="McBride C.S."/>
            <person name="McKernan B."/>
            <person name="McKernan K."/>
            <person name="Mendez-Lago M."/>
            <person name="Minx P."/>
            <person name="Mollenhauer M.U."/>
            <person name="Montooth K."/>
            <person name="Mount S.M."/>
            <person name="Mu X."/>
            <person name="Myers E."/>
            <person name="Negre B."/>
            <person name="Newfeld S."/>
            <person name="Nielsen R."/>
            <person name="Noor M.A."/>
            <person name="O'Grady P."/>
            <person name="Pachter L."/>
            <person name="Papaceit M."/>
            <person name="Parisi M.J."/>
            <person name="Parisi M."/>
            <person name="Parts L."/>
            <person name="Pedersen J.S."/>
            <person name="Pesole G."/>
            <person name="Phillippy A.M."/>
            <person name="Ponting C.P."/>
            <person name="Pop M."/>
            <person name="Porcelli D."/>
            <person name="Powell J.R."/>
            <person name="Prohaska S."/>
            <person name="Pruitt K."/>
            <person name="Puig M."/>
            <person name="Quesneville H."/>
            <person name="Ram K.R."/>
            <person name="Rand D."/>
            <person name="Rasmussen M.D."/>
            <person name="Reed L.K."/>
            <person name="Reenan R."/>
            <person name="Reily A."/>
            <person name="Remington K.A."/>
            <person name="Rieger T.T."/>
            <person name="Ritchie M.G."/>
            <person name="Robin C."/>
            <person name="Rogers Y.H."/>
            <person name="Rohde C."/>
            <person name="Rozas J."/>
            <person name="Rubenfield M.J."/>
            <person name="Ruiz A."/>
            <person name="Russo S."/>
            <person name="Salzberg S.L."/>
            <person name="Sanchez-Gracia A."/>
            <person name="Saranga D.J."/>
            <person name="Sato H."/>
            <person name="Schaeffer S.W."/>
            <person name="Schatz M.C."/>
            <person name="Schlenke T."/>
            <person name="Schwartz R."/>
            <person name="Segarra C."/>
            <person name="Singh R.S."/>
            <person name="Sirot L."/>
            <person name="Sirota M."/>
            <person name="Sisneros N.B."/>
            <person name="Smith C.D."/>
            <person name="Smith T.F."/>
            <person name="Spieth J."/>
            <person name="Stage D.E."/>
            <person name="Stark A."/>
            <person name="Stephan W."/>
            <person name="Strausberg R.L."/>
            <person name="Strempel S."/>
            <person name="Sturgill D."/>
            <person name="Sutton G."/>
            <person name="Sutton G.G."/>
            <person name="Tao W."/>
            <person name="Teichmann S."/>
            <person name="Tobari Y.N."/>
            <person name="Tomimura Y."/>
            <person name="Tsolas J.M."/>
            <person name="Valente V.L."/>
            <person name="Venter E."/>
            <person name="Venter J.C."/>
            <person name="Vicario S."/>
            <person name="Vieira F.G."/>
            <person name="Vilella A.J."/>
            <person name="Villasante A."/>
            <person name="Walenz B."/>
            <person name="Wang J."/>
            <person name="Wasserman M."/>
            <person name="Watts T."/>
            <person name="Wilson D."/>
            <person name="Wilson R.K."/>
            <person name="Wing R.A."/>
            <person name="Wolfner M.F."/>
            <person name="Wong A."/>
            <person name="Wong G.K."/>
            <person name="Wu C.I."/>
            <person name="Wu G."/>
            <person name="Yamamoto D."/>
            <person name="Yang H.P."/>
            <person name="Yang S.P."/>
            <person name="Yorke J.A."/>
            <person name="Yoshida K."/>
            <person name="Zdobnov E."/>
            <person name="Zhang P."/>
            <person name="Zhang Y."/>
            <person name="Zimin A.V."/>
            <person name="Baldwin J."/>
            <person name="Abdouelleil A."/>
            <person name="Abdulkadir J."/>
            <person name="Abebe A."/>
            <person name="Abera B."/>
            <person name="Abreu J."/>
            <person name="Acer S.C."/>
            <person name="Aftuck L."/>
            <person name="Alexander A."/>
            <person name="An P."/>
            <person name="Anderson E."/>
            <person name="Anderson S."/>
            <person name="Arachi H."/>
            <person name="Azer M."/>
            <person name="Bachantsang P."/>
            <person name="Barry A."/>
            <person name="Bayul T."/>
            <person name="Berlin A."/>
            <person name="Bessette D."/>
            <person name="Bloom T."/>
            <person name="Blye J."/>
            <person name="Boguslavskiy L."/>
            <person name="Bonnet C."/>
            <person name="Boukhgalter B."/>
            <person name="Bourzgui I."/>
            <person name="Brown A."/>
            <person name="Cahill P."/>
            <person name="Channer S."/>
            <person name="Cheshatsang Y."/>
            <person name="Chuda L."/>
            <person name="Citroen M."/>
            <person name="Collymore A."/>
            <person name="Cooke P."/>
            <person name="Costello M."/>
            <person name="D'Aco K."/>
            <person name="Daza R."/>
            <person name="De Haan G."/>
            <person name="DeGray S."/>
            <person name="DeMaso C."/>
            <person name="Dhargay N."/>
            <person name="Dooley K."/>
            <person name="Dooley E."/>
            <person name="Doricent M."/>
            <person name="Dorje P."/>
            <person name="Dorjee K."/>
            <person name="Dupes A."/>
            <person name="Elong R."/>
            <person name="Falk J."/>
            <person name="Farina A."/>
            <person name="Faro S."/>
            <person name="Ferguson D."/>
            <person name="Fisher S."/>
            <person name="Foley C.D."/>
            <person name="Franke A."/>
            <person name="Friedrich D."/>
            <person name="Gadbois L."/>
            <person name="Gearin G."/>
            <person name="Gearin C.R."/>
            <person name="Giannoukos G."/>
            <person name="Goode T."/>
            <person name="Graham J."/>
            <person name="Grandbois E."/>
            <person name="Grewal S."/>
            <person name="Gyaltsen K."/>
            <person name="Hafez N."/>
            <person name="Hagos B."/>
            <person name="Hall J."/>
            <person name="Henson C."/>
            <person name="Hollinger A."/>
            <person name="Honan T."/>
            <person name="Huard M.D."/>
            <person name="Hughes L."/>
            <person name="Hurhula B."/>
            <person name="Husby M.E."/>
            <person name="Kamat A."/>
            <person name="Kanga B."/>
            <person name="Kashin S."/>
            <person name="Khazanovich D."/>
            <person name="Kisner P."/>
            <person name="Lance K."/>
            <person name="Lara M."/>
            <person name="Lee W."/>
            <person name="Lennon N."/>
            <person name="Letendre F."/>
            <person name="LeVine R."/>
            <person name="Lipovsky A."/>
            <person name="Liu X."/>
            <person name="Liu J."/>
            <person name="Liu S."/>
            <person name="Lokyitsang T."/>
            <person name="Lokyitsang Y."/>
            <person name="Lubonja R."/>
            <person name="Lui A."/>
            <person name="MacDonald P."/>
            <person name="Magnisalis V."/>
            <person name="Maru K."/>
            <person name="Matthews C."/>
            <person name="McCusker W."/>
            <person name="McDonough S."/>
            <person name="Mehta T."/>
            <person name="Meldrim J."/>
            <person name="Meneus L."/>
            <person name="Mihai O."/>
            <person name="Mihalev A."/>
            <person name="Mihova T."/>
            <person name="Mittelman R."/>
            <person name="Mlenga V."/>
            <person name="Montmayeur A."/>
            <person name="Mulrain L."/>
            <person name="Navidi A."/>
            <person name="Naylor J."/>
            <person name="Negash T."/>
            <person name="Nguyen T."/>
            <person name="Nguyen N."/>
            <person name="Nicol R."/>
            <person name="Norbu C."/>
            <person name="Norbu N."/>
            <person name="Novod N."/>
            <person name="O'Neill B."/>
            <person name="Osman S."/>
            <person name="Markiewicz E."/>
            <person name="Oyono O.L."/>
            <person name="Patti C."/>
            <person name="Phunkhang P."/>
            <person name="Pierre F."/>
            <person name="Priest M."/>
            <person name="Raghuraman S."/>
            <person name="Rege F."/>
            <person name="Reyes R."/>
            <person name="Rise C."/>
            <person name="Rogov P."/>
            <person name="Ross K."/>
            <person name="Ryan E."/>
            <person name="Settipalli S."/>
            <person name="Shea T."/>
            <person name="Sherpa N."/>
            <person name="Shi L."/>
            <person name="Shih D."/>
            <person name="Sparrow T."/>
            <person name="Spaulding J."/>
            <person name="Stalker J."/>
            <person name="Stange-Thomann N."/>
            <person name="Stavropoulos S."/>
            <person name="Stone C."/>
            <person name="Strader C."/>
            <person name="Tesfaye S."/>
            <person name="Thomson T."/>
            <person name="Thoulutsang Y."/>
            <person name="Thoulutsang D."/>
            <person name="Topham K."/>
            <person name="Topping I."/>
            <person name="Tsamla T."/>
            <person name="Vassiliev H."/>
            <person name="Vo A."/>
            <person name="Wangchuk T."/>
            <person name="Wangdi T."/>
            <person name="Weiand M."/>
            <person name="Wilkinson J."/>
            <person name="Wilson A."/>
            <person name="Yadav S."/>
            <person name="Young G."/>
            <person name="Yu Q."/>
            <person name="Zembek L."/>
            <person name="Zhong D."/>
            <person name="Zimmer A."/>
            <person name="Zwirko Z."/>
            <person name="Jaffe D.B."/>
            <person name="Alvarez P."/>
            <person name="Brockman W."/>
            <person name="Butler J."/>
            <person name="Chin C."/>
            <person name="Gnerre S."/>
            <person name="Grabherr M."/>
            <person name="Kleber M."/>
            <person name="Mauceli E."/>
            <person name="MacCallum I."/>
        </authorList>
    </citation>
    <scope>NUCLEOTIDE SEQUENCE [LARGE SCALE GENOMIC DNA]</scope>
    <source>
        <strain evidence="3">Tucson 14030-0811.24</strain>
    </source>
</reference>
<dbReference type="EMBL" id="CH964272">
    <property type="protein sequence ID" value="EDW83899.1"/>
    <property type="molecule type" value="Genomic_DNA"/>
</dbReference>
<dbReference type="PANTHER" id="PTHR12829:SF4">
    <property type="entry name" value="N(6)-ADENINE-SPECIFIC METHYLTRANSFERASE METTL4"/>
    <property type="match status" value="1"/>
</dbReference>
<keyword evidence="2" id="KW-0808">Transferase</keyword>
<dbReference type="STRING" id="7260.B4NJH5"/>
<keyword evidence="2" id="KW-0489">Methyltransferase</keyword>
<dbReference type="InParanoid" id="B4NJH5"/>
<accession>B4NJH5</accession>
<name>B4NJH5_DROWI</name>
<dbReference type="PANTHER" id="PTHR12829">
    <property type="entry name" value="N6-ADENOSINE-METHYLTRANSFERASE"/>
    <property type="match status" value="1"/>
</dbReference>
<dbReference type="GO" id="GO:0106349">
    <property type="term" value="P:snRNA methylation"/>
    <property type="evidence" value="ECO:0007669"/>
    <property type="project" value="EnsemblMetazoa"/>
</dbReference>
<dbReference type="eggNOG" id="KOG2356">
    <property type="taxonomic scope" value="Eukaryota"/>
</dbReference>
<dbReference type="GO" id="GO:0005634">
    <property type="term" value="C:nucleus"/>
    <property type="evidence" value="ECO:0007669"/>
    <property type="project" value="TreeGrafter"/>
</dbReference>
<dbReference type="OrthoDB" id="61116at2759"/>
<dbReference type="GO" id="GO:0106348">
    <property type="term" value="F:U2 snRNA adenosine m6 methyltransferase activity"/>
    <property type="evidence" value="ECO:0007669"/>
    <property type="project" value="EnsemblMetazoa"/>
</dbReference>
<dbReference type="OMA" id="RFYNHNV"/>
<keyword evidence="3" id="KW-1185">Reference proteome</keyword>
<proteinExistence type="inferred from homology"/>
<dbReference type="HOGENOM" id="CLU_027091_0_0_1"/>
<dbReference type="PROSITE" id="PS00092">
    <property type="entry name" value="N6_MTASE"/>
    <property type="match status" value="1"/>
</dbReference>
<dbReference type="InterPro" id="IPR007757">
    <property type="entry name" value="MT-A70-like"/>
</dbReference>
<dbReference type="AlphaFoldDB" id="B4NJH5"/>
<dbReference type="KEGG" id="dwi:6651139"/>
<comment type="similarity">
    <text evidence="1">Belongs to the MT-A70-like family.</text>
</comment>
<evidence type="ECO:0000313" key="3">
    <source>
        <dbReference type="Proteomes" id="UP000007798"/>
    </source>
</evidence>
<evidence type="ECO:0000313" key="2">
    <source>
        <dbReference type="EMBL" id="EDW83899.1"/>
    </source>
</evidence>
<sequence length="342" mass="39900">MKYKCKLKKQLFQYHTKTRPQGNPRKRKRVSSVPELIQEDPVHHYLNILPEPERAQDEDDIALARIWEDPYAMPTFHGANTSGWTQRFRNTSTNPGISYFIPNDSRFYNHNVDQLAALMPQLMPSYDIIILDPPWRNKYIRRLNRAKEDLGYAMLDNEKLCALPLSQLINKRTLVAIWCTNAMQHQTDLEKQLLPSWNLCLLHKMRWYKLNSDHHLVGPVQVDLTQKQPYEMLYLACHPDALEGYATAAAGLKQTELLLSVPSIVHSHKPPLLPWLRQHVQLPESQSHPECLELFARYLQPQCTSIGLEVLKLMDARLFDLQREDSFRIVSPTKRFKATNQM</sequence>
<dbReference type="Pfam" id="PF05063">
    <property type="entry name" value="MT-A70"/>
    <property type="match status" value="1"/>
</dbReference>
<gene>
    <name evidence="2" type="primary">Dwil\GK13858</name>
    <name evidence="2" type="ORF">Dwil_GK13858</name>
</gene>
<dbReference type="FunCoup" id="B4NJH5">
    <property type="interactions" value="12"/>
</dbReference>
<dbReference type="PROSITE" id="PS51143">
    <property type="entry name" value="MT_A70"/>
    <property type="match status" value="1"/>
</dbReference>
<dbReference type="GO" id="GO:0003676">
    <property type="term" value="F:nucleic acid binding"/>
    <property type="evidence" value="ECO:0007669"/>
    <property type="project" value="InterPro"/>
</dbReference>
<organism evidence="2 3">
    <name type="scientific">Drosophila willistoni</name>
    <name type="common">Fruit fly</name>
    <dbReference type="NCBI Taxonomy" id="7260"/>
    <lineage>
        <taxon>Eukaryota</taxon>
        <taxon>Metazoa</taxon>
        <taxon>Ecdysozoa</taxon>
        <taxon>Arthropoda</taxon>
        <taxon>Hexapoda</taxon>
        <taxon>Insecta</taxon>
        <taxon>Pterygota</taxon>
        <taxon>Neoptera</taxon>
        <taxon>Endopterygota</taxon>
        <taxon>Diptera</taxon>
        <taxon>Brachycera</taxon>
        <taxon>Muscomorpha</taxon>
        <taxon>Ephydroidea</taxon>
        <taxon>Drosophilidae</taxon>
        <taxon>Drosophila</taxon>
        <taxon>Sophophora</taxon>
    </lineage>
</organism>
<evidence type="ECO:0000256" key="1">
    <source>
        <dbReference type="PROSITE-ProRule" id="PRU00489"/>
    </source>
</evidence>
<dbReference type="Proteomes" id="UP000007798">
    <property type="component" value="Unassembled WGS sequence"/>
</dbReference>
<dbReference type="EC" id="2.1.1.-" evidence="2"/>